<dbReference type="PANTHER" id="PTHR11202">
    <property type="entry name" value="SPROUTY-RELATED, EVH1 DOMAIN-CONTAINING PROTEIN FAMILY MEMBER"/>
    <property type="match status" value="1"/>
</dbReference>
<comment type="caution">
    <text evidence="2">The sequence shown here is derived from an EMBL/GenBank/DDBJ whole genome shotgun (WGS) entry which is preliminary data.</text>
</comment>
<proteinExistence type="predicted"/>
<dbReference type="PANTHER" id="PTHR11202:SF3">
    <property type="entry name" value="SPROUTY-RELATED PROTEIN WITH EVH-1 DOMAIN, ISOFORM C"/>
    <property type="match status" value="1"/>
</dbReference>
<dbReference type="InterPro" id="IPR041937">
    <property type="entry name" value="SPRE_EVH1"/>
</dbReference>
<protein>
    <recommendedName>
        <fullName evidence="1">WH1 domain-containing protein</fullName>
    </recommendedName>
</protein>
<dbReference type="EMBL" id="JABSTU010000010">
    <property type="protein sequence ID" value="KAH8019754.1"/>
    <property type="molecule type" value="Genomic_DNA"/>
</dbReference>
<dbReference type="InterPro" id="IPR011993">
    <property type="entry name" value="PH-like_dom_sf"/>
</dbReference>
<dbReference type="AlphaFoldDB" id="A0A9J6DCN8"/>
<dbReference type="Pfam" id="PF00568">
    <property type="entry name" value="WH1"/>
    <property type="match status" value="1"/>
</dbReference>
<dbReference type="OMA" id="PADAICF"/>
<dbReference type="Proteomes" id="UP000821866">
    <property type="component" value="Chromosome 8"/>
</dbReference>
<keyword evidence="3" id="KW-1185">Reference proteome</keyword>
<reference evidence="2" key="2">
    <citation type="submission" date="2021-09" db="EMBL/GenBank/DDBJ databases">
        <authorList>
            <person name="Jia N."/>
            <person name="Wang J."/>
            <person name="Shi W."/>
            <person name="Du L."/>
            <person name="Sun Y."/>
            <person name="Zhan W."/>
            <person name="Jiang J."/>
            <person name="Wang Q."/>
            <person name="Zhang B."/>
            <person name="Ji P."/>
            <person name="Sakyi L.B."/>
            <person name="Cui X."/>
            <person name="Yuan T."/>
            <person name="Jiang B."/>
            <person name="Yang W."/>
            <person name="Lam T.T.-Y."/>
            <person name="Chang Q."/>
            <person name="Ding S."/>
            <person name="Wang X."/>
            <person name="Zhu J."/>
            <person name="Ruan X."/>
            <person name="Zhao L."/>
            <person name="Wei J."/>
            <person name="Que T."/>
            <person name="Du C."/>
            <person name="Cheng J."/>
            <person name="Dai P."/>
            <person name="Han X."/>
            <person name="Huang E."/>
            <person name="Gao Y."/>
            <person name="Liu J."/>
            <person name="Shao H."/>
            <person name="Ye R."/>
            <person name="Li L."/>
            <person name="Wei W."/>
            <person name="Wang X."/>
            <person name="Wang C."/>
            <person name="Huo Q."/>
            <person name="Li W."/>
            <person name="Guo W."/>
            <person name="Chen H."/>
            <person name="Chen S."/>
            <person name="Zhou L."/>
            <person name="Zhou L."/>
            <person name="Ni X."/>
            <person name="Tian J."/>
            <person name="Zhou Y."/>
            <person name="Sheng Y."/>
            <person name="Liu T."/>
            <person name="Pan Y."/>
            <person name="Xia L."/>
            <person name="Li J."/>
            <person name="Zhao F."/>
            <person name="Cao W."/>
        </authorList>
    </citation>
    <scope>NUCLEOTIDE SEQUENCE</scope>
    <source>
        <strain evidence="2">Rmic-2018</strain>
        <tissue evidence="2">Larvae</tissue>
    </source>
</reference>
<dbReference type="PROSITE" id="PS50229">
    <property type="entry name" value="WH1"/>
    <property type="match status" value="1"/>
</dbReference>
<dbReference type="SMART" id="SM00461">
    <property type="entry name" value="WH1"/>
    <property type="match status" value="1"/>
</dbReference>
<dbReference type="CDD" id="cd10574">
    <property type="entry name" value="EVH1_SPRED-like"/>
    <property type="match status" value="1"/>
</dbReference>
<name>A0A9J6DCN8_RHIMP</name>
<evidence type="ECO:0000313" key="2">
    <source>
        <dbReference type="EMBL" id="KAH8019754.1"/>
    </source>
</evidence>
<dbReference type="GO" id="GO:0019901">
    <property type="term" value="F:protein kinase binding"/>
    <property type="evidence" value="ECO:0007669"/>
    <property type="project" value="TreeGrafter"/>
</dbReference>
<dbReference type="GO" id="GO:0043409">
    <property type="term" value="P:negative regulation of MAPK cascade"/>
    <property type="evidence" value="ECO:0007669"/>
    <property type="project" value="TreeGrafter"/>
</dbReference>
<organism evidence="2 3">
    <name type="scientific">Rhipicephalus microplus</name>
    <name type="common">Cattle tick</name>
    <name type="synonym">Boophilus microplus</name>
    <dbReference type="NCBI Taxonomy" id="6941"/>
    <lineage>
        <taxon>Eukaryota</taxon>
        <taxon>Metazoa</taxon>
        <taxon>Ecdysozoa</taxon>
        <taxon>Arthropoda</taxon>
        <taxon>Chelicerata</taxon>
        <taxon>Arachnida</taxon>
        <taxon>Acari</taxon>
        <taxon>Parasitiformes</taxon>
        <taxon>Ixodida</taxon>
        <taxon>Ixodoidea</taxon>
        <taxon>Ixodidae</taxon>
        <taxon>Rhipicephalinae</taxon>
        <taxon>Rhipicephalus</taxon>
        <taxon>Boophilus</taxon>
    </lineage>
</organism>
<dbReference type="Gene3D" id="2.30.29.30">
    <property type="entry name" value="Pleckstrin-homology domain (PH domain)/Phosphotyrosine-binding domain (PTB)"/>
    <property type="match status" value="1"/>
</dbReference>
<dbReference type="InterPro" id="IPR000697">
    <property type="entry name" value="WH1/EVH1_dom"/>
</dbReference>
<accession>A0A9J6DCN8</accession>
<gene>
    <name evidence="2" type="ORF">HPB51_021577</name>
</gene>
<evidence type="ECO:0000259" key="1">
    <source>
        <dbReference type="PROSITE" id="PS50229"/>
    </source>
</evidence>
<dbReference type="SUPFAM" id="SSF50729">
    <property type="entry name" value="PH domain-like"/>
    <property type="match status" value="1"/>
</dbReference>
<reference evidence="2" key="1">
    <citation type="journal article" date="2020" name="Cell">
        <title>Large-Scale Comparative Analyses of Tick Genomes Elucidate Their Genetic Diversity and Vector Capacities.</title>
        <authorList>
            <consortium name="Tick Genome and Microbiome Consortium (TIGMIC)"/>
            <person name="Jia N."/>
            <person name="Wang J."/>
            <person name="Shi W."/>
            <person name="Du L."/>
            <person name="Sun Y."/>
            <person name="Zhan W."/>
            <person name="Jiang J.F."/>
            <person name="Wang Q."/>
            <person name="Zhang B."/>
            <person name="Ji P."/>
            <person name="Bell-Sakyi L."/>
            <person name="Cui X.M."/>
            <person name="Yuan T.T."/>
            <person name="Jiang B.G."/>
            <person name="Yang W.F."/>
            <person name="Lam T.T."/>
            <person name="Chang Q.C."/>
            <person name="Ding S.J."/>
            <person name="Wang X.J."/>
            <person name="Zhu J.G."/>
            <person name="Ruan X.D."/>
            <person name="Zhao L."/>
            <person name="Wei J.T."/>
            <person name="Ye R.Z."/>
            <person name="Que T.C."/>
            <person name="Du C.H."/>
            <person name="Zhou Y.H."/>
            <person name="Cheng J.X."/>
            <person name="Dai P.F."/>
            <person name="Guo W.B."/>
            <person name="Han X.H."/>
            <person name="Huang E.J."/>
            <person name="Li L.F."/>
            <person name="Wei W."/>
            <person name="Gao Y.C."/>
            <person name="Liu J.Z."/>
            <person name="Shao H.Z."/>
            <person name="Wang X."/>
            <person name="Wang C.C."/>
            <person name="Yang T.C."/>
            <person name="Huo Q.B."/>
            <person name="Li W."/>
            <person name="Chen H.Y."/>
            <person name="Chen S.E."/>
            <person name="Zhou L.G."/>
            <person name="Ni X.B."/>
            <person name="Tian J.H."/>
            <person name="Sheng Y."/>
            <person name="Liu T."/>
            <person name="Pan Y.S."/>
            <person name="Xia L.Y."/>
            <person name="Li J."/>
            <person name="Zhao F."/>
            <person name="Cao W.C."/>
        </authorList>
    </citation>
    <scope>NUCLEOTIDE SEQUENCE</scope>
    <source>
        <strain evidence="2">Rmic-2018</strain>
    </source>
</reference>
<dbReference type="VEuPathDB" id="VectorBase:LOC119176735"/>
<dbReference type="OrthoDB" id="5786858at2759"/>
<feature type="domain" description="WH1" evidence="1">
    <location>
        <begin position="4"/>
        <end position="125"/>
    </location>
</feature>
<sequence>MTEASFHDVGCLVRVRAQVMTRDDSTGGWVPLGGGGLISVSVRKRCDLQPNSATPGPGACCYQITGEREAHVLLSCAIGRDFTYNKVMPTFHHWCTREHKFGLTFQTSAYARAFDKVVRIAMEDLLDGTVTLANTGAYHRVS</sequence>
<evidence type="ECO:0000313" key="3">
    <source>
        <dbReference type="Proteomes" id="UP000821866"/>
    </source>
</evidence>